<evidence type="ECO:0000313" key="1">
    <source>
        <dbReference type="EMBL" id="MEQ2301625.1"/>
    </source>
</evidence>
<accession>A0ABV0Z7P8</accession>
<sequence length="121" mass="13199">MSEAGNETLGLFYVFVPSPYVPGVEELALVLLTGEEVLPSKLNLVLFKTADILACFLGFSGMFFCTMSGACVHLLQAHVTQCVSVNVGDTEHEECVFVQLWSSLAIESRVAMTQEQKSFTT</sequence>
<evidence type="ECO:0000313" key="2">
    <source>
        <dbReference type="Proteomes" id="UP001469553"/>
    </source>
</evidence>
<reference evidence="1 2" key="1">
    <citation type="submission" date="2021-06" db="EMBL/GenBank/DDBJ databases">
        <authorList>
            <person name="Palmer J.M."/>
        </authorList>
    </citation>
    <scope>NUCLEOTIDE SEQUENCE [LARGE SCALE GENOMIC DNA]</scope>
    <source>
        <strain evidence="1 2">AS_MEX2019</strain>
        <tissue evidence="1">Muscle</tissue>
    </source>
</reference>
<gene>
    <name evidence="1" type="ORF">AMECASPLE_038061</name>
</gene>
<dbReference type="EMBL" id="JAHRIP010053801">
    <property type="protein sequence ID" value="MEQ2301625.1"/>
    <property type="molecule type" value="Genomic_DNA"/>
</dbReference>
<organism evidence="1 2">
    <name type="scientific">Ameca splendens</name>
    <dbReference type="NCBI Taxonomy" id="208324"/>
    <lineage>
        <taxon>Eukaryota</taxon>
        <taxon>Metazoa</taxon>
        <taxon>Chordata</taxon>
        <taxon>Craniata</taxon>
        <taxon>Vertebrata</taxon>
        <taxon>Euteleostomi</taxon>
        <taxon>Actinopterygii</taxon>
        <taxon>Neopterygii</taxon>
        <taxon>Teleostei</taxon>
        <taxon>Neoteleostei</taxon>
        <taxon>Acanthomorphata</taxon>
        <taxon>Ovalentaria</taxon>
        <taxon>Atherinomorphae</taxon>
        <taxon>Cyprinodontiformes</taxon>
        <taxon>Goodeidae</taxon>
        <taxon>Ameca</taxon>
    </lineage>
</organism>
<dbReference type="Proteomes" id="UP001469553">
    <property type="component" value="Unassembled WGS sequence"/>
</dbReference>
<protein>
    <submittedName>
        <fullName evidence="1">Uncharacterized protein</fullName>
    </submittedName>
</protein>
<proteinExistence type="predicted"/>
<keyword evidence="2" id="KW-1185">Reference proteome</keyword>
<comment type="caution">
    <text evidence="1">The sequence shown here is derived from an EMBL/GenBank/DDBJ whole genome shotgun (WGS) entry which is preliminary data.</text>
</comment>
<name>A0ABV0Z7P8_9TELE</name>